<keyword evidence="4" id="KW-0812">Transmembrane</keyword>
<evidence type="ECO:0000313" key="8">
    <source>
        <dbReference type="RefSeq" id="XP_017780250.1"/>
    </source>
</evidence>
<dbReference type="InterPro" id="IPR003591">
    <property type="entry name" value="Leu-rich_rpt_typical-subtyp"/>
</dbReference>
<evidence type="ECO:0000259" key="6">
    <source>
        <dbReference type="SMART" id="SM00082"/>
    </source>
</evidence>
<feature type="chain" id="PRO_5045120872" evidence="5">
    <location>
        <begin position="35"/>
        <end position="558"/>
    </location>
</feature>
<dbReference type="Pfam" id="PF13855">
    <property type="entry name" value="LRR_8"/>
    <property type="match status" value="3"/>
</dbReference>
<keyword evidence="3" id="KW-0677">Repeat</keyword>
<name>A0ABM1N0A0_NICVS</name>
<dbReference type="InterPro" id="IPR032675">
    <property type="entry name" value="LRR_dom_sf"/>
</dbReference>
<evidence type="ECO:0000313" key="7">
    <source>
        <dbReference type="Proteomes" id="UP000695000"/>
    </source>
</evidence>
<evidence type="ECO:0000256" key="2">
    <source>
        <dbReference type="ARBA" id="ARBA00022729"/>
    </source>
</evidence>
<dbReference type="SUPFAM" id="SSF52058">
    <property type="entry name" value="L domain-like"/>
    <property type="match status" value="1"/>
</dbReference>
<evidence type="ECO:0000256" key="5">
    <source>
        <dbReference type="SAM" id="SignalP"/>
    </source>
</evidence>
<dbReference type="InterPro" id="IPR050328">
    <property type="entry name" value="Dev_Immune_Receptor"/>
</dbReference>
<dbReference type="GeneID" id="108565338"/>
<evidence type="ECO:0000256" key="3">
    <source>
        <dbReference type="ARBA" id="ARBA00022737"/>
    </source>
</evidence>
<protein>
    <submittedName>
        <fullName evidence="8">Chondroadherin-like</fullName>
    </submittedName>
</protein>
<keyword evidence="7" id="KW-1185">Reference proteome</keyword>
<dbReference type="SMART" id="SM00082">
    <property type="entry name" value="LRRCT"/>
    <property type="match status" value="1"/>
</dbReference>
<dbReference type="Proteomes" id="UP000695000">
    <property type="component" value="Unplaced"/>
</dbReference>
<feature type="signal peptide" evidence="5">
    <location>
        <begin position="1"/>
        <end position="34"/>
    </location>
</feature>
<dbReference type="PRINTS" id="PR00019">
    <property type="entry name" value="LEURICHRPT"/>
</dbReference>
<keyword evidence="4" id="KW-1133">Transmembrane helix</keyword>
<dbReference type="Gene3D" id="3.80.10.10">
    <property type="entry name" value="Ribonuclease Inhibitor"/>
    <property type="match status" value="2"/>
</dbReference>
<proteinExistence type="predicted"/>
<dbReference type="InterPro" id="IPR001611">
    <property type="entry name" value="Leu-rich_rpt"/>
</dbReference>
<keyword evidence="2 5" id="KW-0732">Signal</keyword>
<keyword evidence="4" id="KW-0472">Membrane</keyword>
<organism evidence="7 8">
    <name type="scientific">Nicrophorus vespilloides</name>
    <name type="common">Boreal carrion beetle</name>
    <dbReference type="NCBI Taxonomy" id="110193"/>
    <lineage>
        <taxon>Eukaryota</taxon>
        <taxon>Metazoa</taxon>
        <taxon>Ecdysozoa</taxon>
        <taxon>Arthropoda</taxon>
        <taxon>Hexapoda</taxon>
        <taxon>Insecta</taxon>
        <taxon>Pterygota</taxon>
        <taxon>Neoptera</taxon>
        <taxon>Endopterygota</taxon>
        <taxon>Coleoptera</taxon>
        <taxon>Polyphaga</taxon>
        <taxon>Staphyliniformia</taxon>
        <taxon>Silphidae</taxon>
        <taxon>Nicrophorinae</taxon>
        <taxon>Nicrophorus</taxon>
    </lineage>
</organism>
<feature type="domain" description="LRRCT" evidence="6">
    <location>
        <begin position="387"/>
        <end position="451"/>
    </location>
</feature>
<reference evidence="8" key="1">
    <citation type="submission" date="2025-08" db="UniProtKB">
        <authorList>
            <consortium name="RefSeq"/>
        </authorList>
    </citation>
    <scope>IDENTIFICATION</scope>
    <source>
        <tissue evidence="8">Whole Larva</tissue>
    </source>
</reference>
<dbReference type="PROSITE" id="PS51450">
    <property type="entry name" value="LRR"/>
    <property type="match status" value="3"/>
</dbReference>
<dbReference type="PANTHER" id="PTHR24373">
    <property type="entry name" value="SLIT RELATED LEUCINE-RICH REPEAT NEURONAL PROTEIN"/>
    <property type="match status" value="1"/>
</dbReference>
<dbReference type="RefSeq" id="XP_017780250.1">
    <property type="nucleotide sequence ID" value="XM_017924761.1"/>
</dbReference>
<gene>
    <name evidence="8" type="primary">LOC108565338</name>
</gene>
<evidence type="ECO:0000256" key="1">
    <source>
        <dbReference type="ARBA" id="ARBA00022614"/>
    </source>
</evidence>
<dbReference type="SMART" id="SM00369">
    <property type="entry name" value="LRR_TYP"/>
    <property type="match status" value="8"/>
</dbReference>
<dbReference type="InterPro" id="IPR000483">
    <property type="entry name" value="Cys-rich_flank_reg_C"/>
</dbReference>
<dbReference type="PANTHER" id="PTHR24373:SF370">
    <property type="entry name" value="FISH-LIPS, ISOFORM E"/>
    <property type="match status" value="1"/>
</dbReference>
<sequence length="558" mass="62146">MVPCGCNVLGMGGEKARPMWSVVVLLLFVGQIQAICPARCKCNEDSLRVSCASGSLEVVPIQLNPEVRHIDLADNRISNVLFTFNFYSNLVSLDLSGNKIQSLGSMNFESQRNLKHLNLSGNEIETLWKDSLKGLCALAELDLSLNRLEKISVHAFRDLHSLEVLKLNGNQIVYLEESLFKSSTMLRVLLLENNQLLEIPTGAISDATNLNKLSLTNNLIVTVAEGEIPNLPLLESLQLNNNLIRDIHAGALSGLTSLEFLDLSDNNFTAVPTVSLAKLSNLTKLKFSGNFINYIPPVAFKGLFQLRFLRLDRLEFLSRIDPRAFVDNINLEKIWLDDNIAVETLPGRLFYGNPRITHISIRNNQLATLDASHFPLDQLKWLKLGRNPLECNCSLLWLWRLEQEQKARSNENETAISEELFVDIDEISCAGPEPLDGVLLADATESQVGCSLGWIAALSAVALTCFMLAIAVILLYCGPLKKHVKRNESPPSEAAQCPNGPALTLTYEDPRADKYIIGPPLIHEYRTLAPWDPYSKDCSDVYRQFDSAPKARPHIVYV</sequence>
<evidence type="ECO:0000256" key="4">
    <source>
        <dbReference type="SAM" id="Phobius"/>
    </source>
</evidence>
<keyword evidence="1" id="KW-0433">Leucine-rich repeat</keyword>
<accession>A0ABM1N0A0</accession>
<feature type="transmembrane region" description="Helical" evidence="4">
    <location>
        <begin position="452"/>
        <end position="477"/>
    </location>
</feature>